<feature type="region of interest" description="Disordered" evidence="2">
    <location>
        <begin position="110"/>
        <end position="143"/>
    </location>
</feature>
<feature type="coiled-coil region" evidence="1">
    <location>
        <begin position="527"/>
        <end position="554"/>
    </location>
</feature>
<keyword evidence="1" id="KW-0175">Coiled coil</keyword>
<evidence type="ECO:0000256" key="2">
    <source>
        <dbReference type="SAM" id="MobiDB-lite"/>
    </source>
</evidence>
<dbReference type="OrthoDB" id="1939643at2759"/>
<evidence type="ECO:0000256" key="1">
    <source>
        <dbReference type="SAM" id="Coils"/>
    </source>
</evidence>
<feature type="region of interest" description="Disordered" evidence="2">
    <location>
        <begin position="366"/>
        <end position="521"/>
    </location>
</feature>
<feature type="compositionally biased region" description="Basic and acidic residues" evidence="2">
    <location>
        <begin position="616"/>
        <end position="642"/>
    </location>
</feature>
<dbReference type="InterPro" id="IPR014710">
    <property type="entry name" value="RmlC-like_jellyroll"/>
</dbReference>
<gene>
    <name evidence="3" type="ORF">ONB1V03_LOCUS4307</name>
</gene>
<evidence type="ECO:0008006" key="5">
    <source>
        <dbReference type="Google" id="ProtNLM"/>
    </source>
</evidence>
<organism evidence="3">
    <name type="scientific">Oppiella nova</name>
    <dbReference type="NCBI Taxonomy" id="334625"/>
    <lineage>
        <taxon>Eukaryota</taxon>
        <taxon>Metazoa</taxon>
        <taxon>Ecdysozoa</taxon>
        <taxon>Arthropoda</taxon>
        <taxon>Chelicerata</taxon>
        <taxon>Arachnida</taxon>
        <taxon>Acari</taxon>
        <taxon>Acariformes</taxon>
        <taxon>Sarcoptiformes</taxon>
        <taxon>Oribatida</taxon>
        <taxon>Brachypylina</taxon>
        <taxon>Oppioidea</taxon>
        <taxon>Oppiidae</taxon>
        <taxon>Oppiella</taxon>
    </lineage>
</organism>
<dbReference type="Gene3D" id="2.60.120.10">
    <property type="entry name" value="Jelly Rolls"/>
    <property type="match status" value="1"/>
</dbReference>
<dbReference type="EMBL" id="CAJPVJ010001461">
    <property type="protein sequence ID" value="CAG2164758.1"/>
    <property type="molecule type" value="Genomic_DNA"/>
</dbReference>
<protein>
    <recommendedName>
        <fullName evidence="5">Mif2/CENP-C cupin domain-containing protein</fullName>
    </recommendedName>
</protein>
<sequence length="837" mass="93732">MSGVTWNLDPLSRVRRPRSRPPLMHNIIRVKSYADIETISRATDAQPSVPHDFLSTIRRISDIHRKNGSRNSAPAVNFGAYMPNLSISSGDSDEDQTFLNCLKGIQTSTPQTASKRLPIAGPSCAPSSSSRRVANTSTPNVPLSLTKRSANKALKPLPNILMNQTLTPIGRSVESPKPSTVIRKSVNRSVKQKTPIHERTMRSVGRKSYIPEYLERTVLDSSPYGSPFTPMTIVKKKKKKSRNNKTINNTTAVNNTTLFNDTTATQMHRSFRSTTTQTNDSLRQMSDVCNQTFDVPIIDKTIDQSLTRMNDRYKSIERGRDMTAGIDTDVMPGLNLTGLELNESNGKQMAVGEAVNDVETMDNNVEDVEEDNEEDSEVEDELSNAIDVDNDIDDKDNDEEESEVEAEDNAEESEVEAEDNAEESEVEAEDNEEESEVEAEDNAEESEVEVEDNAEESEVEAEDNEEESEVEAESNAEESEVEAEVNEEESEVDVQDSEEESEVEAEDNAEESDVEDLEKDVEKDVVIEENNNIVEDLNTNVNEENKDIEDDNDVFIPLNDIEDENNDCGDVDNNAEEVNVVETAPNDIEDHSSDDEGIDNNDVEMVTNESDAEDVATGHEEQQIPDVESSKETVEENEGELRRSKRNRLQPLEFWRGERAVYKRDSSGITEKIVTVLEGSQEIRRVRTNNTKGIKRKLNFDEKRGKEINIFDLSIHKKVKTNKEKPNSNIKSFDDMVWKVSAQSEGVDIAIINKNRAKGDAIGMLRFQGMATKNKSRTGDYETHLCVTYGALLLKVDTSSSCVIKTGDNFTIKSNTNYSLSNLRKDIAYLSFTVLKD</sequence>
<reference evidence="3" key="1">
    <citation type="submission" date="2020-11" db="EMBL/GenBank/DDBJ databases">
        <authorList>
            <person name="Tran Van P."/>
        </authorList>
    </citation>
    <scope>NUCLEOTIDE SEQUENCE</scope>
</reference>
<feature type="compositionally biased region" description="Polar residues" evidence="2">
    <location>
        <begin position="125"/>
        <end position="143"/>
    </location>
</feature>
<keyword evidence="4" id="KW-1185">Reference proteome</keyword>
<evidence type="ECO:0000313" key="4">
    <source>
        <dbReference type="Proteomes" id="UP000728032"/>
    </source>
</evidence>
<feature type="compositionally biased region" description="Acidic residues" evidence="2">
    <location>
        <begin position="366"/>
        <end position="519"/>
    </location>
</feature>
<dbReference type="EMBL" id="OC916286">
    <property type="protein sequence ID" value="CAD7643764.1"/>
    <property type="molecule type" value="Genomic_DNA"/>
</dbReference>
<evidence type="ECO:0000313" key="3">
    <source>
        <dbReference type="EMBL" id="CAD7643764.1"/>
    </source>
</evidence>
<dbReference type="Proteomes" id="UP000728032">
    <property type="component" value="Unassembled WGS sequence"/>
</dbReference>
<dbReference type="AlphaFoldDB" id="A0A7R9LL94"/>
<accession>A0A7R9LL94</accession>
<feature type="region of interest" description="Disordered" evidence="2">
    <location>
        <begin position="609"/>
        <end position="644"/>
    </location>
</feature>
<name>A0A7R9LL94_9ACAR</name>
<proteinExistence type="predicted"/>